<organism evidence="2 3">
    <name type="scientific">Rhodopirellula sallentina SM41</name>
    <dbReference type="NCBI Taxonomy" id="1263870"/>
    <lineage>
        <taxon>Bacteria</taxon>
        <taxon>Pseudomonadati</taxon>
        <taxon>Planctomycetota</taxon>
        <taxon>Planctomycetia</taxon>
        <taxon>Pirellulales</taxon>
        <taxon>Pirellulaceae</taxon>
        <taxon>Rhodopirellula</taxon>
    </lineage>
</organism>
<evidence type="ECO:0000313" key="3">
    <source>
        <dbReference type="Proteomes" id="UP000011885"/>
    </source>
</evidence>
<dbReference type="GO" id="GO:0016740">
    <property type="term" value="F:transferase activity"/>
    <property type="evidence" value="ECO:0007669"/>
    <property type="project" value="UniProtKB-KW"/>
</dbReference>
<dbReference type="Pfam" id="PF00535">
    <property type="entry name" value="Glycos_transf_2"/>
    <property type="match status" value="1"/>
</dbReference>
<name>M5U3L6_9BACT</name>
<dbReference type="InterPro" id="IPR001173">
    <property type="entry name" value="Glyco_trans_2-like"/>
</dbReference>
<dbReference type="AlphaFoldDB" id="M5U3L6"/>
<dbReference type="Proteomes" id="UP000011885">
    <property type="component" value="Unassembled WGS sequence"/>
</dbReference>
<proteinExistence type="predicted"/>
<dbReference type="EMBL" id="ANOH01000177">
    <property type="protein sequence ID" value="EMI56047.1"/>
    <property type="molecule type" value="Genomic_DNA"/>
</dbReference>
<dbReference type="RefSeq" id="WP_008678310.1">
    <property type="nucleotide sequence ID" value="NZ_ANOH01000177.1"/>
</dbReference>
<sequence>MKAAIVIGTYNNEAHIVQTIASVKSQKMGDWRCLVIDNGSTDASSEIAQKETFQDDR</sequence>
<reference evidence="2 3" key="1">
    <citation type="journal article" date="2013" name="Mar. Genomics">
        <title>Expression of sulfatases in Rhodopirellula baltica and the diversity of sulfatases in the genus Rhodopirellula.</title>
        <authorList>
            <person name="Wegner C.E."/>
            <person name="Richter-Heitmann T."/>
            <person name="Klindworth A."/>
            <person name="Klockow C."/>
            <person name="Richter M."/>
            <person name="Achstetter T."/>
            <person name="Glockner F.O."/>
            <person name="Harder J."/>
        </authorList>
    </citation>
    <scope>NUCLEOTIDE SEQUENCE [LARGE SCALE GENOMIC DNA]</scope>
    <source>
        <strain evidence="2 3">SM41</strain>
    </source>
</reference>
<keyword evidence="3" id="KW-1185">Reference proteome</keyword>
<dbReference type="SUPFAM" id="SSF53448">
    <property type="entry name" value="Nucleotide-diphospho-sugar transferases"/>
    <property type="match status" value="1"/>
</dbReference>
<dbReference type="Gene3D" id="3.90.550.10">
    <property type="entry name" value="Spore Coat Polysaccharide Biosynthesis Protein SpsA, Chain A"/>
    <property type="match status" value="1"/>
</dbReference>
<comment type="caution">
    <text evidence="2">The sequence shown here is derived from an EMBL/GenBank/DDBJ whole genome shotgun (WGS) entry which is preliminary data.</text>
</comment>
<evidence type="ECO:0000259" key="1">
    <source>
        <dbReference type="Pfam" id="PF00535"/>
    </source>
</evidence>
<keyword evidence="2" id="KW-0808">Transferase</keyword>
<dbReference type="OrthoDB" id="9802649at2"/>
<gene>
    <name evidence="2" type="ORF">RSSM_02509</name>
</gene>
<evidence type="ECO:0000313" key="2">
    <source>
        <dbReference type="EMBL" id="EMI56047.1"/>
    </source>
</evidence>
<protein>
    <submittedName>
        <fullName evidence="2">Glycosyl transferase, family 2 domain protein</fullName>
        <ecNumber evidence="2">2.-.-.-</ecNumber>
    </submittedName>
</protein>
<feature type="domain" description="Glycosyltransferase 2-like" evidence="1">
    <location>
        <begin position="5"/>
        <end position="51"/>
    </location>
</feature>
<dbReference type="EC" id="2.-.-.-" evidence="2"/>
<dbReference type="InterPro" id="IPR029044">
    <property type="entry name" value="Nucleotide-diphossugar_trans"/>
</dbReference>
<feature type="non-terminal residue" evidence="2">
    <location>
        <position position="57"/>
    </location>
</feature>
<accession>M5U3L6</accession>